<organism evidence="11 12">
    <name type="scientific">Roseibium salinum</name>
    <dbReference type="NCBI Taxonomy" id="1604349"/>
    <lineage>
        <taxon>Bacteria</taxon>
        <taxon>Pseudomonadati</taxon>
        <taxon>Pseudomonadota</taxon>
        <taxon>Alphaproteobacteria</taxon>
        <taxon>Hyphomicrobiales</taxon>
        <taxon>Stappiaceae</taxon>
        <taxon>Roseibium</taxon>
    </lineage>
</organism>
<evidence type="ECO:0000259" key="10">
    <source>
        <dbReference type="PROSITE" id="PS51384"/>
    </source>
</evidence>
<evidence type="ECO:0000256" key="1">
    <source>
        <dbReference type="ARBA" id="ARBA00001974"/>
    </source>
</evidence>
<comment type="catalytic activity">
    <reaction evidence="9">
        <text>2 reduced [2Fe-2S]-[ferredoxin] + NADP(+) + H(+) = 2 oxidized [2Fe-2S]-[ferredoxin] + NADPH</text>
        <dbReference type="Rhea" id="RHEA:20125"/>
        <dbReference type="Rhea" id="RHEA-COMP:10000"/>
        <dbReference type="Rhea" id="RHEA-COMP:10001"/>
        <dbReference type="ChEBI" id="CHEBI:15378"/>
        <dbReference type="ChEBI" id="CHEBI:33737"/>
        <dbReference type="ChEBI" id="CHEBI:33738"/>
        <dbReference type="ChEBI" id="CHEBI:57783"/>
        <dbReference type="ChEBI" id="CHEBI:58349"/>
        <dbReference type="EC" id="1.18.1.2"/>
    </reaction>
</comment>
<dbReference type="InterPro" id="IPR033892">
    <property type="entry name" value="FNR_bac"/>
</dbReference>
<dbReference type="Pfam" id="PF00970">
    <property type="entry name" value="FAD_binding_6"/>
    <property type="match status" value="1"/>
</dbReference>
<dbReference type="InterPro" id="IPR017927">
    <property type="entry name" value="FAD-bd_FR_type"/>
</dbReference>
<sequence length="271" mass="30169">MNVMTRPEELEARAPAGTFVETVTEVTHYTDRLFHFRMTRPAGFRFRSGEFVMIGLMIDGKPVFRAYSIASPSWAEDMEFFSIKVPDGPLTSHLQKIRPGDAILMRKKPTGTLVNDALIAGKRLYMFSTGTGIAPFASVIRDPETYERFDELILTHSCREVAELAYGQELVASIRADEMLNELFDTSKLQLYNSVTREDFPVKGRITDLVANGKLFDDLGVAPLDPATDRAMICGSSDMLRDTKALLEKAGLTEGANNRPAEFVIERAFAG</sequence>
<keyword evidence="4" id="KW-0285">Flavoprotein</keyword>
<accession>A0ABT3QVJ2</accession>
<reference evidence="11 12" key="1">
    <citation type="journal article" date="2016" name="Int. J. Syst. Evol. Microbiol.">
        <title>Labrenzia salina sp. nov., isolated from the rhizosphere of the halophyte Arthrocnemum macrostachyum.</title>
        <authorList>
            <person name="Camacho M."/>
            <person name="Redondo-Gomez S."/>
            <person name="Rodriguez-Llorente I."/>
            <person name="Rohde M."/>
            <person name="Sproer C."/>
            <person name="Schumann P."/>
            <person name="Klenk H.P."/>
            <person name="Montero-Calasanz M.D.C."/>
        </authorList>
    </citation>
    <scope>NUCLEOTIDE SEQUENCE [LARGE SCALE GENOMIC DNA]</scope>
    <source>
        <strain evidence="11 12">DSM 29163</strain>
    </source>
</reference>
<evidence type="ECO:0000256" key="4">
    <source>
        <dbReference type="ARBA" id="ARBA00022630"/>
    </source>
</evidence>
<evidence type="ECO:0000313" key="12">
    <source>
        <dbReference type="Proteomes" id="UP001300261"/>
    </source>
</evidence>
<dbReference type="PANTHER" id="PTHR47878:SF1">
    <property type="entry name" value="FLAVODOXIN_FERREDOXIN--NADP REDUCTASE"/>
    <property type="match status" value="1"/>
</dbReference>
<dbReference type="InterPro" id="IPR017938">
    <property type="entry name" value="Riboflavin_synthase-like_b-brl"/>
</dbReference>
<dbReference type="InterPro" id="IPR008333">
    <property type="entry name" value="Cbr1-like_FAD-bd_dom"/>
</dbReference>
<evidence type="ECO:0000256" key="8">
    <source>
        <dbReference type="ARBA" id="ARBA00023002"/>
    </source>
</evidence>
<dbReference type="SUPFAM" id="SSF63380">
    <property type="entry name" value="Riboflavin synthase domain-like"/>
    <property type="match status" value="1"/>
</dbReference>
<dbReference type="EMBL" id="JAPEVI010000001">
    <property type="protein sequence ID" value="MCX2720942.1"/>
    <property type="molecule type" value="Genomic_DNA"/>
</dbReference>
<proteinExistence type="inferred from homology"/>
<evidence type="ECO:0000256" key="2">
    <source>
        <dbReference type="ARBA" id="ARBA00008312"/>
    </source>
</evidence>
<dbReference type="Pfam" id="PF00175">
    <property type="entry name" value="NAD_binding_1"/>
    <property type="match status" value="1"/>
</dbReference>
<keyword evidence="8" id="KW-0560">Oxidoreductase</keyword>
<dbReference type="InterPro" id="IPR051930">
    <property type="entry name" value="FNR_type-1"/>
</dbReference>
<dbReference type="PROSITE" id="PS51384">
    <property type="entry name" value="FAD_FR"/>
    <property type="match status" value="1"/>
</dbReference>
<evidence type="ECO:0000313" key="11">
    <source>
        <dbReference type="EMBL" id="MCX2720942.1"/>
    </source>
</evidence>
<evidence type="ECO:0000256" key="7">
    <source>
        <dbReference type="ARBA" id="ARBA00022857"/>
    </source>
</evidence>
<keyword evidence="6" id="KW-0274">FAD</keyword>
<evidence type="ECO:0000256" key="5">
    <source>
        <dbReference type="ARBA" id="ARBA00022741"/>
    </source>
</evidence>
<dbReference type="InterPro" id="IPR039261">
    <property type="entry name" value="FNR_nucleotide-bd"/>
</dbReference>
<gene>
    <name evidence="11" type="ORF">ON753_00765</name>
</gene>
<evidence type="ECO:0000256" key="6">
    <source>
        <dbReference type="ARBA" id="ARBA00022827"/>
    </source>
</evidence>
<dbReference type="PANTHER" id="PTHR47878">
    <property type="entry name" value="OXIDOREDUCTASE FAD/NAD(P)-BINDING DOMAIN PROTEIN"/>
    <property type="match status" value="1"/>
</dbReference>
<dbReference type="Proteomes" id="UP001300261">
    <property type="component" value="Unassembled WGS sequence"/>
</dbReference>
<evidence type="ECO:0000256" key="3">
    <source>
        <dbReference type="ARBA" id="ARBA00013223"/>
    </source>
</evidence>
<comment type="cofactor">
    <cofactor evidence="1">
        <name>FAD</name>
        <dbReference type="ChEBI" id="CHEBI:57692"/>
    </cofactor>
</comment>
<dbReference type="SUPFAM" id="SSF52343">
    <property type="entry name" value="Ferredoxin reductase-like, C-terminal NADP-linked domain"/>
    <property type="match status" value="1"/>
</dbReference>
<keyword evidence="7" id="KW-0521">NADP</keyword>
<protein>
    <recommendedName>
        <fullName evidence="3">ferredoxin--NADP(+) reductase</fullName>
        <ecNumber evidence="3">1.18.1.2</ecNumber>
    </recommendedName>
</protein>
<dbReference type="InterPro" id="IPR001433">
    <property type="entry name" value="OxRdtase_FAD/NAD-bd"/>
</dbReference>
<dbReference type="EC" id="1.18.1.2" evidence="3"/>
<evidence type="ECO:0000256" key="9">
    <source>
        <dbReference type="ARBA" id="ARBA00047776"/>
    </source>
</evidence>
<feature type="domain" description="FAD-binding FR-type" evidence="10">
    <location>
        <begin position="16"/>
        <end position="116"/>
    </location>
</feature>
<dbReference type="CDD" id="cd06195">
    <property type="entry name" value="FNR1"/>
    <property type="match status" value="1"/>
</dbReference>
<comment type="similarity">
    <text evidence="2">Belongs to the ferredoxin--NADP reductase type 1 family.</text>
</comment>
<dbReference type="RefSeq" id="WP_265960639.1">
    <property type="nucleotide sequence ID" value="NZ_JAPEVI010000001.1"/>
</dbReference>
<name>A0ABT3QVJ2_9HYPH</name>
<dbReference type="Gene3D" id="3.40.50.80">
    <property type="entry name" value="Nucleotide-binding domain of ferredoxin-NADP reductase (FNR) module"/>
    <property type="match status" value="1"/>
</dbReference>
<comment type="caution">
    <text evidence="11">The sequence shown here is derived from an EMBL/GenBank/DDBJ whole genome shotgun (WGS) entry which is preliminary data.</text>
</comment>
<keyword evidence="5" id="KW-0547">Nucleotide-binding</keyword>
<keyword evidence="12" id="KW-1185">Reference proteome</keyword>
<dbReference type="Gene3D" id="2.40.30.10">
    <property type="entry name" value="Translation factors"/>
    <property type="match status" value="1"/>
</dbReference>